<dbReference type="InterPro" id="IPR058582">
    <property type="entry name" value="KH_NusA_2nd"/>
</dbReference>
<comment type="subcellular location">
    <subcellularLocation>
        <location evidence="7">Cytoplasm</location>
    </subcellularLocation>
</comment>
<evidence type="ECO:0000256" key="1">
    <source>
        <dbReference type="ARBA" id="ARBA00022472"/>
    </source>
</evidence>
<proteinExistence type="inferred from homology"/>
<dbReference type="CDD" id="cd04455">
    <property type="entry name" value="S1_NusA"/>
    <property type="match status" value="1"/>
</dbReference>
<dbReference type="Pfam" id="PF26594">
    <property type="entry name" value="KH_NusA_2nd"/>
    <property type="match status" value="1"/>
</dbReference>
<dbReference type="NCBIfam" id="TIGR01953">
    <property type="entry name" value="NusA"/>
    <property type="match status" value="1"/>
</dbReference>
<dbReference type="STRING" id="1802630.A3H26_01350"/>
<comment type="caution">
    <text evidence="10">The sequence shown here is derived from an EMBL/GenBank/DDBJ whole genome shotgun (WGS) entry which is preliminary data.</text>
</comment>
<evidence type="ECO:0000259" key="9">
    <source>
        <dbReference type="SMART" id="SM00322"/>
    </source>
</evidence>
<dbReference type="SUPFAM" id="SSF69705">
    <property type="entry name" value="Transcription factor NusA, N-terminal domain"/>
    <property type="match status" value="1"/>
</dbReference>
<keyword evidence="5 7" id="KW-0805">Transcription regulation</keyword>
<dbReference type="Pfam" id="PF08529">
    <property type="entry name" value="NusA_N"/>
    <property type="match status" value="2"/>
</dbReference>
<evidence type="ECO:0000313" key="11">
    <source>
        <dbReference type="Proteomes" id="UP000177763"/>
    </source>
</evidence>
<dbReference type="HAMAP" id="MF_00945_B">
    <property type="entry name" value="NusA_B"/>
    <property type="match status" value="1"/>
</dbReference>
<dbReference type="InterPro" id="IPR013735">
    <property type="entry name" value="TF_NusA_N"/>
</dbReference>
<dbReference type="GO" id="GO:0005829">
    <property type="term" value="C:cytosol"/>
    <property type="evidence" value="ECO:0007669"/>
    <property type="project" value="TreeGrafter"/>
</dbReference>
<dbReference type="InterPro" id="IPR015946">
    <property type="entry name" value="KH_dom-like_a/b"/>
</dbReference>
<evidence type="ECO:0000256" key="3">
    <source>
        <dbReference type="ARBA" id="ARBA00022814"/>
    </source>
</evidence>
<organism evidence="10 11">
    <name type="scientific">candidate division WWE3 bacterium RIFCSPLOWO2_12_FULL_36_10</name>
    <dbReference type="NCBI Taxonomy" id="1802630"/>
    <lineage>
        <taxon>Bacteria</taxon>
        <taxon>Katanobacteria</taxon>
    </lineage>
</organism>
<gene>
    <name evidence="7" type="primary">nusA</name>
    <name evidence="10" type="ORF">A3H26_01350</name>
</gene>
<dbReference type="Gene3D" id="2.40.50.140">
    <property type="entry name" value="Nucleic acid-binding proteins"/>
    <property type="match status" value="1"/>
</dbReference>
<keyword evidence="3 7" id="KW-0889">Transcription antitermination</keyword>
<dbReference type="FunFam" id="3.30.300.20:FF:000005">
    <property type="entry name" value="Transcription termination/antitermination protein NusA"/>
    <property type="match status" value="1"/>
</dbReference>
<evidence type="ECO:0000313" key="10">
    <source>
        <dbReference type="EMBL" id="OGC57494.1"/>
    </source>
</evidence>
<dbReference type="SUPFAM" id="SSF50249">
    <property type="entry name" value="Nucleic acid-binding proteins"/>
    <property type="match status" value="1"/>
</dbReference>
<evidence type="ECO:0000256" key="2">
    <source>
        <dbReference type="ARBA" id="ARBA00022490"/>
    </source>
</evidence>
<dbReference type="InterPro" id="IPR025249">
    <property type="entry name" value="TF_NusA_KH_1st"/>
</dbReference>
<dbReference type="GO" id="GO:0003723">
    <property type="term" value="F:RNA binding"/>
    <property type="evidence" value="ECO:0007669"/>
    <property type="project" value="UniProtKB-UniRule"/>
</dbReference>
<dbReference type="InterPro" id="IPR012340">
    <property type="entry name" value="NA-bd_OB-fold"/>
</dbReference>
<dbReference type="InterPro" id="IPR010213">
    <property type="entry name" value="TF_NusA"/>
</dbReference>
<feature type="domain" description="K Homology" evidence="9">
    <location>
        <begin position="270"/>
        <end position="346"/>
    </location>
</feature>
<dbReference type="GO" id="GO:0003700">
    <property type="term" value="F:DNA-binding transcription factor activity"/>
    <property type="evidence" value="ECO:0007669"/>
    <property type="project" value="InterPro"/>
</dbReference>
<feature type="region of interest" description="Disordered" evidence="8">
    <location>
        <begin position="339"/>
        <end position="363"/>
    </location>
</feature>
<dbReference type="InterPro" id="IPR004087">
    <property type="entry name" value="KH_dom"/>
</dbReference>
<dbReference type="PROSITE" id="PS50084">
    <property type="entry name" value="KH_TYPE_1"/>
    <property type="match status" value="1"/>
</dbReference>
<comment type="similarity">
    <text evidence="7">Belongs to the NusA family.</text>
</comment>
<dbReference type="Proteomes" id="UP000177763">
    <property type="component" value="Unassembled WGS sequence"/>
</dbReference>
<accession>A0A1F4VK35</accession>
<evidence type="ECO:0000256" key="5">
    <source>
        <dbReference type="ARBA" id="ARBA00023015"/>
    </source>
</evidence>
<sequence>MTEFSAALKQVATERGIPVESVLESIQAALVAAYRRDYGGDIENITVELDRETGSAKILMDGKDITPDGFGRIAAQTAKQVILQKIRETEKEVILDEYKGKIGTISSGHIFRNENNIIIMDLGKAQAILPQSEQIGTEEYRLNQRLKVLVKDVREGLRGAEIIVSRSDPEFVKKLFEQEVPEIASKVVVIEAMAREAGSRTKMAVSSKEEKVDPVGSCVGQKGVRVQSIIAELGGEKIDIVPYSPNIEKFIASSLSPAKVMEVNVDIDNKEAKVSVPEDQLSLAIGKDGQNVRLAAKLTKWRIDIKGAAGLFGVLGDEKKEDENEVRGVWDSQIQKPVEKVAEESLQSDTPQDDSTGDDDKKS</sequence>
<dbReference type="InterPro" id="IPR036555">
    <property type="entry name" value="NusA_N_sf"/>
</dbReference>
<evidence type="ECO:0000256" key="8">
    <source>
        <dbReference type="SAM" id="MobiDB-lite"/>
    </source>
</evidence>
<dbReference type="SUPFAM" id="SSF54814">
    <property type="entry name" value="Prokaryotic type KH domain (KH-domain type II)"/>
    <property type="match status" value="2"/>
</dbReference>
<dbReference type="InterPro" id="IPR030842">
    <property type="entry name" value="TF_NusA_bacterial"/>
</dbReference>
<comment type="subunit">
    <text evidence="7">Monomer. Binds directly to the core enzyme of the DNA-dependent RNA polymerase and to nascent RNA.</text>
</comment>
<dbReference type="PANTHER" id="PTHR22648:SF0">
    <property type="entry name" value="TRANSCRIPTION TERMINATION_ANTITERMINATION PROTEIN NUSA"/>
    <property type="match status" value="1"/>
</dbReference>
<dbReference type="AlphaFoldDB" id="A0A1F4VK35"/>
<dbReference type="Gene3D" id="3.30.300.20">
    <property type="match status" value="2"/>
</dbReference>
<dbReference type="InterPro" id="IPR009019">
    <property type="entry name" value="KH_sf_prok-type"/>
</dbReference>
<keyword evidence="6 7" id="KW-0804">Transcription</keyword>
<dbReference type="FunFam" id="3.30.300.20:FF:000002">
    <property type="entry name" value="Transcription termination/antitermination protein NusA"/>
    <property type="match status" value="1"/>
</dbReference>
<name>A0A1F4VK35_UNCKA</name>
<dbReference type="Gene3D" id="3.30.1480.10">
    <property type="entry name" value="NusA, N-terminal domain"/>
    <property type="match status" value="1"/>
</dbReference>
<evidence type="ECO:0000256" key="7">
    <source>
        <dbReference type="HAMAP-Rule" id="MF_00945"/>
    </source>
</evidence>
<dbReference type="GO" id="GO:0031564">
    <property type="term" value="P:transcription antitermination"/>
    <property type="evidence" value="ECO:0007669"/>
    <property type="project" value="UniProtKB-UniRule"/>
</dbReference>
<dbReference type="EMBL" id="MEVN01000012">
    <property type="protein sequence ID" value="OGC57494.1"/>
    <property type="molecule type" value="Genomic_DNA"/>
</dbReference>
<dbReference type="SMART" id="SM00322">
    <property type="entry name" value="KH"/>
    <property type="match status" value="2"/>
</dbReference>
<keyword evidence="4 7" id="KW-0694">RNA-binding</keyword>
<dbReference type="CDD" id="cd22529">
    <property type="entry name" value="KH-II_NusA_rpt2"/>
    <property type="match status" value="1"/>
</dbReference>
<dbReference type="Pfam" id="PF13184">
    <property type="entry name" value="KH_NusA_1st"/>
    <property type="match status" value="1"/>
</dbReference>
<keyword evidence="2 7" id="KW-0963">Cytoplasm</keyword>
<keyword evidence="1 7" id="KW-0806">Transcription termination</keyword>
<evidence type="ECO:0000256" key="6">
    <source>
        <dbReference type="ARBA" id="ARBA00023163"/>
    </source>
</evidence>
<dbReference type="CDD" id="cd02134">
    <property type="entry name" value="KH-II_NusA_rpt1"/>
    <property type="match status" value="1"/>
</dbReference>
<reference evidence="10 11" key="1">
    <citation type="journal article" date="2016" name="Nat. Commun.">
        <title>Thousands of microbial genomes shed light on interconnected biogeochemical processes in an aquifer system.</title>
        <authorList>
            <person name="Anantharaman K."/>
            <person name="Brown C.T."/>
            <person name="Hug L.A."/>
            <person name="Sharon I."/>
            <person name="Castelle C.J."/>
            <person name="Probst A.J."/>
            <person name="Thomas B.C."/>
            <person name="Singh A."/>
            <person name="Wilkins M.J."/>
            <person name="Karaoz U."/>
            <person name="Brodie E.L."/>
            <person name="Williams K.H."/>
            <person name="Hubbard S.S."/>
            <person name="Banfield J.F."/>
        </authorList>
    </citation>
    <scope>NUCLEOTIDE SEQUENCE [LARGE SCALE GENOMIC DNA]</scope>
</reference>
<protein>
    <recommendedName>
        <fullName evidence="7">Transcription termination/antitermination protein NusA</fullName>
    </recommendedName>
</protein>
<evidence type="ECO:0000256" key="4">
    <source>
        <dbReference type="ARBA" id="ARBA00022884"/>
    </source>
</evidence>
<dbReference type="PANTHER" id="PTHR22648">
    <property type="entry name" value="TRANSCRIPTION TERMINATION FACTOR NUSA"/>
    <property type="match status" value="1"/>
</dbReference>
<comment type="function">
    <text evidence="7">Participates in both transcription termination and antitermination.</text>
</comment>
<dbReference type="GO" id="GO:0006353">
    <property type="term" value="P:DNA-templated transcription termination"/>
    <property type="evidence" value="ECO:0007669"/>
    <property type="project" value="UniProtKB-UniRule"/>
</dbReference>
<feature type="domain" description="K Homology" evidence="9">
    <location>
        <begin position="197"/>
        <end position="269"/>
    </location>
</feature>